<dbReference type="InterPro" id="IPR005151">
    <property type="entry name" value="Tail-specific_protease"/>
</dbReference>
<dbReference type="GO" id="GO:0030288">
    <property type="term" value="C:outer membrane-bounded periplasmic space"/>
    <property type="evidence" value="ECO:0007669"/>
    <property type="project" value="TreeGrafter"/>
</dbReference>
<evidence type="ECO:0000313" key="8">
    <source>
        <dbReference type="EMBL" id="KKS82277.1"/>
    </source>
</evidence>
<dbReference type="InterPro" id="IPR004447">
    <property type="entry name" value="Peptidase_S41A"/>
</dbReference>
<dbReference type="PATRIC" id="fig|1619011.3.peg.485"/>
<dbReference type="Gene3D" id="3.30.750.44">
    <property type="match status" value="1"/>
</dbReference>
<name>A0A0G1C9Q1_9BACT</name>
<dbReference type="GO" id="GO:0006508">
    <property type="term" value="P:proteolysis"/>
    <property type="evidence" value="ECO:0007669"/>
    <property type="project" value="UniProtKB-KW"/>
</dbReference>
<evidence type="ECO:0000256" key="6">
    <source>
        <dbReference type="SAM" id="Phobius"/>
    </source>
</evidence>
<dbReference type="SMART" id="SM00228">
    <property type="entry name" value="PDZ"/>
    <property type="match status" value="1"/>
</dbReference>
<dbReference type="SMART" id="SM00245">
    <property type="entry name" value="TSPc"/>
    <property type="match status" value="1"/>
</dbReference>
<dbReference type="Gene3D" id="2.30.42.10">
    <property type="match status" value="1"/>
</dbReference>
<keyword evidence="4 5" id="KW-0720">Serine protease</keyword>
<evidence type="ECO:0000256" key="1">
    <source>
        <dbReference type="ARBA" id="ARBA00009179"/>
    </source>
</evidence>
<dbReference type="NCBIfam" id="TIGR00225">
    <property type="entry name" value="prc"/>
    <property type="match status" value="1"/>
</dbReference>
<keyword evidence="6" id="KW-0812">Transmembrane</keyword>
<evidence type="ECO:0000256" key="3">
    <source>
        <dbReference type="ARBA" id="ARBA00022801"/>
    </source>
</evidence>
<dbReference type="CDD" id="cd07560">
    <property type="entry name" value="Peptidase_S41_CPP"/>
    <property type="match status" value="1"/>
</dbReference>
<gene>
    <name evidence="8" type="ORF">UV58_C0011G0031</name>
</gene>
<sequence length="422" mass="46347">MKIQILNNTKIRKVASYVLIGLIVVAVIGGSYWLGFTKGTKETRNITVEGVVNPQKEGIDFSVFWEAWNILKSRYVSEEKANDNQNLLYGSIAGLLSSLGDPNTSFFSPQNARKFTDDISGEFGGIGAEIGLNKEGQLVIIAPLKDTPADKAGLRPLDQIIKINDESTYGLSVEEAVRKIRGPRGTVVGLTIFRDGWSEEKLFAITRDTIQIPTLDFKILDFQGKEDNKGKIAYIKLNNFYEKAPLLFYQASLKVISYNLEGMIIDLRNNPGGYLEAAVNIAGWFVDKGGVVVTEEFRDKTQNEVFTSKGPSVFKEIPTVVLINKGSASASEILAGALKESNSATVMGEKSFGKGTVQELIPLSDDSMVKITIAHWLTPQGHQIDQNGITPDVELKSSEDKEAVADDNLWIEEAAKFLSTKI</sequence>
<feature type="transmembrane region" description="Helical" evidence="6">
    <location>
        <begin position="14"/>
        <end position="34"/>
    </location>
</feature>
<dbReference type="PROSITE" id="PS50106">
    <property type="entry name" value="PDZ"/>
    <property type="match status" value="1"/>
</dbReference>
<dbReference type="PANTHER" id="PTHR32060">
    <property type="entry name" value="TAIL-SPECIFIC PROTEASE"/>
    <property type="match status" value="1"/>
</dbReference>
<dbReference type="PANTHER" id="PTHR32060:SF30">
    <property type="entry name" value="CARBOXY-TERMINAL PROCESSING PROTEASE CTPA"/>
    <property type="match status" value="1"/>
</dbReference>
<dbReference type="Pfam" id="PF17820">
    <property type="entry name" value="PDZ_6"/>
    <property type="match status" value="1"/>
</dbReference>
<dbReference type="SUPFAM" id="SSF50156">
    <property type="entry name" value="PDZ domain-like"/>
    <property type="match status" value="1"/>
</dbReference>
<dbReference type="CDD" id="cd06782">
    <property type="entry name" value="cpPDZ_CPP-like"/>
    <property type="match status" value="1"/>
</dbReference>
<evidence type="ECO:0000313" key="9">
    <source>
        <dbReference type="Proteomes" id="UP000034810"/>
    </source>
</evidence>
<dbReference type="Gene3D" id="3.90.226.10">
    <property type="entry name" value="2-enoyl-CoA Hydratase, Chain A, domain 1"/>
    <property type="match status" value="1"/>
</dbReference>
<comment type="caution">
    <text evidence="8">The sequence shown here is derived from an EMBL/GenBank/DDBJ whole genome shotgun (WGS) entry which is preliminary data.</text>
</comment>
<proteinExistence type="inferred from homology"/>
<feature type="domain" description="PDZ" evidence="7">
    <location>
        <begin position="127"/>
        <end position="181"/>
    </location>
</feature>
<dbReference type="InterPro" id="IPR036034">
    <property type="entry name" value="PDZ_sf"/>
</dbReference>
<dbReference type="Pfam" id="PF03572">
    <property type="entry name" value="Peptidase_S41"/>
    <property type="match status" value="1"/>
</dbReference>
<evidence type="ECO:0000256" key="2">
    <source>
        <dbReference type="ARBA" id="ARBA00022670"/>
    </source>
</evidence>
<keyword evidence="6" id="KW-1133">Transmembrane helix</keyword>
<dbReference type="EMBL" id="LCFA01000011">
    <property type="protein sequence ID" value="KKS82277.1"/>
    <property type="molecule type" value="Genomic_DNA"/>
</dbReference>
<keyword evidence="3 5" id="KW-0378">Hydrolase</keyword>
<evidence type="ECO:0000259" key="7">
    <source>
        <dbReference type="PROSITE" id="PS50106"/>
    </source>
</evidence>
<evidence type="ECO:0000256" key="5">
    <source>
        <dbReference type="RuleBase" id="RU004404"/>
    </source>
</evidence>
<dbReference type="GO" id="GO:0004175">
    <property type="term" value="F:endopeptidase activity"/>
    <property type="evidence" value="ECO:0007669"/>
    <property type="project" value="TreeGrafter"/>
</dbReference>
<evidence type="ECO:0000256" key="4">
    <source>
        <dbReference type="ARBA" id="ARBA00022825"/>
    </source>
</evidence>
<dbReference type="InterPro" id="IPR029045">
    <property type="entry name" value="ClpP/crotonase-like_dom_sf"/>
</dbReference>
<accession>A0A0G1C9Q1</accession>
<dbReference type="GO" id="GO:0007165">
    <property type="term" value="P:signal transduction"/>
    <property type="evidence" value="ECO:0007669"/>
    <property type="project" value="TreeGrafter"/>
</dbReference>
<comment type="similarity">
    <text evidence="1 5">Belongs to the peptidase S41A family.</text>
</comment>
<dbReference type="InterPro" id="IPR001478">
    <property type="entry name" value="PDZ"/>
</dbReference>
<keyword evidence="2 5" id="KW-0645">Protease</keyword>
<reference evidence="8 9" key="1">
    <citation type="journal article" date="2015" name="Nature">
        <title>rRNA introns, odd ribosomes, and small enigmatic genomes across a large radiation of phyla.</title>
        <authorList>
            <person name="Brown C.T."/>
            <person name="Hug L.A."/>
            <person name="Thomas B.C."/>
            <person name="Sharon I."/>
            <person name="Castelle C.J."/>
            <person name="Singh A."/>
            <person name="Wilkins M.J."/>
            <person name="Williams K.H."/>
            <person name="Banfield J.F."/>
        </authorList>
    </citation>
    <scope>NUCLEOTIDE SEQUENCE [LARGE SCALE GENOMIC DNA]</scope>
</reference>
<organism evidence="8 9">
    <name type="scientific">Candidatus Wolfebacteria bacterium GW2011_GWC1_43_10</name>
    <dbReference type="NCBI Taxonomy" id="1619011"/>
    <lineage>
        <taxon>Bacteria</taxon>
        <taxon>Candidatus Wolfeibacteriota</taxon>
    </lineage>
</organism>
<dbReference type="InterPro" id="IPR041489">
    <property type="entry name" value="PDZ_6"/>
</dbReference>
<dbReference type="FunFam" id="2.30.42.10:FF:000063">
    <property type="entry name" value="Peptidase, S41 family"/>
    <property type="match status" value="1"/>
</dbReference>
<protein>
    <submittedName>
        <fullName evidence="8">Carboxy-peptidase</fullName>
    </submittedName>
</protein>
<keyword evidence="6" id="KW-0472">Membrane</keyword>
<dbReference type="AlphaFoldDB" id="A0A0G1C9Q1"/>
<dbReference type="SUPFAM" id="SSF52096">
    <property type="entry name" value="ClpP/crotonase"/>
    <property type="match status" value="1"/>
</dbReference>
<dbReference type="GO" id="GO:0008236">
    <property type="term" value="F:serine-type peptidase activity"/>
    <property type="evidence" value="ECO:0007669"/>
    <property type="project" value="UniProtKB-KW"/>
</dbReference>
<dbReference type="Proteomes" id="UP000034810">
    <property type="component" value="Unassembled WGS sequence"/>
</dbReference>